<dbReference type="OrthoDB" id="3257429at2759"/>
<keyword evidence="4" id="KW-1185">Reference proteome</keyword>
<keyword evidence="1" id="KW-0472">Membrane</keyword>
<gene>
    <name evidence="3" type="ORF">SCLCIDRAFT_641071</name>
</gene>
<feature type="chain" id="PRO_5002163790" evidence="2">
    <location>
        <begin position="19"/>
        <end position="183"/>
    </location>
</feature>
<evidence type="ECO:0000313" key="4">
    <source>
        <dbReference type="Proteomes" id="UP000053989"/>
    </source>
</evidence>
<feature type="signal peptide" evidence="2">
    <location>
        <begin position="1"/>
        <end position="18"/>
    </location>
</feature>
<dbReference type="EMBL" id="KN822029">
    <property type="protein sequence ID" value="KIM64259.1"/>
    <property type="molecule type" value="Genomic_DNA"/>
</dbReference>
<proteinExistence type="predicted"/>
<sequence>MRPLQLVALFLCAVWASAQVTTVQNAAGATVAEVITTNALGNSVTSILSTFQTSSTSNPLLSTQTTKTTTTTTSVAQGVNEQPPAEPVSPGGPTPYEYTTTNAAGNPTVVQGIFTPTVPPTVLPSPTTTGTIIDYSSWVAIIGTNTVAANAASHVSLSIATGWYCFVVMAVASLASGTWFVIS</sequence>
<dbReference type="InParanoid" id="A0A0C3E752"/>
<reference evidence="3 4" key="1">
    <citation type="submission" date="2014-04" db="EMBL/GenBank/DDBJ databases">
        <authorList>
            <consortium name="DOE Joint Genome Institute"/>
            <person name="Kuo A."/>
            <person name="Kohler A."/>
            <person name="Nagy L.G."/>
            <person name="Floudas D."/>
            <person name="Copeland A."/>
            <person name="Barry K.W."/>
            <person name="Cichocki N."/>
            <person name="Veneault-Fourrey C."/>
            <person name="LaButti K."/>
            <person name="Lindquist E.A."/>
            <person name="Lipzen A."/>
            <person name="Lundell T."/>
            <person name="Morin E."/>
            <person name="Murat C."/>
            <person name="Sun H."/>
            <person name="Tunlid A."/>
            <person name="Henrissat B."/>
            <person name="Grigoriev I.V."/>
            <person name="Hibbett D.S."/>
            <person name="Martin F."/>
            <person name="Nordberg H.P."/>
            <person name="Cantor M.N."/>
            <person name="Hua S.X."/>
        </authorList>
    </citation>
    <scope>NUCLEOTIDE SEQUENCE [LARGE SCALE GENOMIC DNA]</scope>
    <source>
        <strain evidence="3 4">Foug A</strain>
    </source>
</reference>
<protein>
    <submittedName>
        <fullName evidence="3">Uncharacterized protein</fullName>
    </submittedName>
</protein>
<organism evidence="3 4">
    <name type="scientific">Scleroderma citrinum Foug A</name>
    <dbReference type="NCBI Taxonomy" id="1036808"/>
    <lineage>
        <taxon>Eukaryota</taxon>
        <taxon>Fungi</taxon>
        <taxon>Dikarya</taxon>
        <taxon>Basidiomycota</taxon>
        <taxon>Agaricomycotina</taxon>
        <taxon>Agaricomycetes</taxon>
        <taxon>Agaricomycetidae</taxon>
        <taxon>Boletales</taxon>
        <taxon>Sclerodermatineae</taxon>
        <taxon>Sclerodermataceae</taxon>
        <taxon>Scleroderma</taxon>
    </lineage>
</organism>
<evidence type="ECO:0000256" key="1">
    <source>
        <dbReference type="SAM" id="Phobius"/>
    </source>
</evidence>
<keyword evidence="1" id="KW-1133">Transmembrane helix</keyword>
<evidence type="ECO:0000256" key="2">
    <source>
        <dbReference type="SAM" id="SignalP"/>
    </source>
</evidence>
<keyword evidence="2" id="KW-0732">Signal</keyword>
<accession>A0A0C3E752</accession>
<dbReference type="AlphaFoldDB" id="A0A0C3E752"/>
<evidence type="ECO:0000313" key="3">
    <source>
        <dbReference type="EMBL" id="KIM64259.1"/>
    </source>
</evidence>
<dbReference type="Proteomes" id="UP000053989">
    <property type="component" value="Unassembled WGS sequence"/>
</dbReference>
<name>A0A0C3E752_9AGAM</name>
<reference evidence="4" key="2">
    <citation type="submission" date="2015-01" db="EMBL/GenBank/DDBJ databases">
        <title>Evolutionary Origins and Diversification of the Mycorrhizal Mutualists.</title>
        <authorList>
            <consortium name="DOE Joint Genome Institute"/>
            <consortium name="Mycorrhizal Genomics Consortium"/>
            <person name="Kohler A."/>
            <person name="Kuo A."/>
            <person name="Nagy L.G."/>
            <person name="Floudas D."/>
            <person name="Copeland A."/>
            <person name="Barry K.W."/>
            <person name="Cichocki N."/>
            <person name="Veneault-Fourrey C."/>
            <person name="LaButti K."/>
            <person name="Lindquist E.A."/>
            <person name="Lipzen A."/>
            <person name="Lundell T."/>
            <person name="Morin E."/>
            <person name="Murat C."/>
            <person name="Riley R."/>
            <person name="Ohm R."/>
            <person name="Sun H."/>
            <person name="Tunlid A."/>
            <person name="Henrissat B."/>
            <person name="Grigoriev I.V."/>
            <person name="Hibbett D.S."/>
            <person name="Martin F."/>
        </authorList>
    </citation>
    <scope>NUCLEOTIDE SEQUENCE [LARGE SCALE GENOMIC DNA]</scope>
    <source>
        <strain evidence="4">Foug A</strain>
    </source>
</reference>
<dbReference type="HOGENOM" id="CLU_116397_0_0_1"/>
<keyword evidence="1" id="KW-0812">Transmembrane</keyword>
<feature type="transmembrane region" description="Helical" evidence="1">
    <location>
        <begin position="161"/>
        <end position="182"/>
    </location>
</feature>